<dbReference type="InterPro" id="IPR050131">
    <property type="entry name" value="Peptidase_S8_subtilisin-like"/>
</dbReference>
<feature type="active site" description="Charge relay system" evidence="5">
    <location>
        <position position="355"/>
    </location>
</feature>
<keyword evidence="4 5" id="KW-0720">Serine protease</keyword>
<sequence length="906" mass="94338">MYESRLFKPALFVLPILVSACGGGSGSGESGNTANAIQCGVAPTLTLVERPINGPRISGLIEIEANARVDKDPADLLVEYATSRLTQPERLPSAVILGGYVSGTSGEYEGQSKKKFVFPEDIRDQYCIDLEPGQSVDVEFFTPEAGHSLRLIRALDAQLVDTSSFEKAPVQDEPRWLSLSLPTDAEAGTYIVDVGAASQTGPSRYVLQTSPTARFTSLHWASDDFRPGEAVVEMTAAAQASAQQNRNQFSALSLDQPLGNGQYKLTMPLSVQAYGGVRSQSLDIKQRTVEWIEELRRQPEIAAASPNYIFRGLSAFGSVNEPLYPAQWHYPLISVPQAWQLVPDGGDGVRIAVLDTGVFRGVEGWHEDLRPNLPDNCGTSTCLDTINGGDPVDPGSALGGSVYHGTHVAGTIAASGNNGLGGAGVAPNARLLPVRVLDENGTGTLSDVITGINWAVENGADVINLSLGSSAAPPNLRTAVENAASAGVLIVAAAGNAPTQEPVYPAGLDGVFGVGAVDGAGVLASYSSRASSVDLVAPGGDAGRDANQDGRADVVVSASGNEDTGATYAGLQGTSMATPHVAGVFALMKSLNPEISAPVIHALLDDITKGASGPGNPGYGAGIIDAALAVETASAGSLSLLLAEPTLLKFERTITQQVLLLNQVGNGGGSIGAQSIEVTSEVPWLRAGELSATDAGFSLPVSVDHAVLTEARAYRSFLTVTYSSDGHQRSFKVPVIVPVSSAVAERNAGLHYVLLQVADPDPSWSEDYITKASAQTGLSAVDGVYRFNFGVTDASVEDKASNEARIGETYFLVAGTDLDNDGVICSPGEACAEYPVAGLRERVTVEVVNGEARLVGADGEPVPATSLVMTTSFSRPLSAQSLPRPGFAGYKLLESAPEPALRRLAD</sequence>
<comment type="similarity">
    <text evidence="1 5">Belongs to the peptidase S8 family.</text>
</comment>
<dbReference type="InterPro" id="IPR036852">
    <property type="entry name" value="Peptidase_S8/S53_dom_sf"/>
</dbReference>
<dbReference type="PROSITE" id="PS00138">
    <property type="entry name" value="SUBTILASE_SER"/>
    <property type="match status" value="1"/>
</dbReference>
<dbReference type="InterPro" id="IPR000209">
    <property type="entry name" value="Peptidase_S8/S53_dom"/>
</dbReference>
<dbReference type="EMBL" id="CP031093">
    <property type="protein sequence ID" value="QCF26644.1"/>
    <property type="molecule type" value="Genomic_DNA"/>
</dbReference>
<dbReference type="Gene3D" id="3.40.50.200">
    <property type="entry name" value="Peptidase S8/S53 domain"/>
    <property type="match status" value="1"/>
</dbReference>
<reference evidence="7 8" key="1">
    <citation type="submission" date="2018-07" db="EMBL/GenBank/DDBJ databases">
        <title>Marsedoiliclastica nanhaica gen. nov. sp. nov., a novel marine hydrocarbonoclastic bacterium isolated from an in-situ enriched hydrocarbon-degrading consortium in deep-sea sediment.</title>
        <authorList>
            <person name="Dong C."/>
            <person name="Ma T."/>
            <person name="Liu R."/>
            <person name="Shao Z."/>
        </authorList>
    </citation>
    <scope>NUCLEOTIDE SEQUENCE [LARGE SCALE GENOMIC DNA]</scope>
    <source>
        <strain evidence="8">soil36-7</strain>
    </source>
</reference>
<dbReference type="PROSITE" id="PS51257">
    <property type="entry name" value="PROKAR_LIPOPROTEIN"/>
    <property type="match status" value="1"/>
</dbReference>
<accession>A0A4P7XJB1</accession>
<evidence type="ECO:0000256" key="2">
    <source>
        <dbReference type="ARBA" id="ARBA00022670"/>
    </source>
</evidence>
<keyword evidence="8" id="KW-1185">Reference proteome</keyword>
<feature type="domain" description="Peptidase S8/S53" evidence="6">
    <location>
        <begin position="346"/>
        <end position="605"/>
    </location>
</feature>
<dbReference type="KEGG" id="hmi:soil367_12270"/>
<dbReference type="Proteomes" id="UP000298049">
    <property type="component" value="Chromosome"/>
</dbReference>
<dbReference type="PANTHER" id="PTHR43806:SF11">
    <property type="entry name" value="CEREVISIN-RELATED"/>
    <property type="match status" value="1"/>
</dbReference>
<dbReference type="PROSITE" id="PS00137">
    <property type="entry name" value="SUBTILASE_HIS"/>
    <property type="match status" value="1"/>
</dbReference>
<dbReference type="SUPFAM" id="SSF52743">
    <property type="entry name" value="Subtilisin-like"/>
    <property type="match status" value="1"/>
</dbReference>
<evidence type="ECO:0000313" key="7">
    <source>
        <dbReference type="EMBL" id="QCF26644.1"/>
    </source>
</evidence>
<dbReference type="PRINTS" id="PR00723">
    <property type="entry name" value="SUBTILISIN"/>
</dbReference>
<organism evidence="7 8">
    <name type="scientific">Hydrocarboniclastica marina</name>
    <dbReference type="NCBI Taxonomy" id="2259620"/>
    <lineage>
        <taxon>Bacteria</taxon>
        <taxon>Pseudomonadati</taxon>
        <taxon>Pseudomonadota</taxon>
        <taxon>Gammaproteobacteria</taxon>
        <taxon>Alteromonadales</taxon>
        <taxon>Alteromonadaceae</taxon>
        <taxon>Hydrocarboniclastica</taxon>
    </lineage>
</organism>
<keyword evidence="3 5" id="KW-0378">Hydrolase</keyword>
<evidence type="ECO:0000259" key="6">
    <source>
        <dbReference type="Pfam" id="PF00082"/>
    </source>
</evidence>
<dbReference type="Pfam" id="PF00082">
    <property type="entry name" value="Peptidase_S8"/>
    <property type="match status" value="1"/>
</dbReference>
<feature type="active site" description="Charge relay system" evidence="5">
    <location>
        <position position="404"/>
    </location>
</feature>
<dbReference type="PANTHER" id="PTHR43806">
    <property type="entry name" value="PEPTIDASE S8"/>
    <property type="match status" value="1"/>
</dbReference>
<evidence type="ECO:0000256" key="1">
    <source>
        <dbReference type="ARBA" id="ARBA00011073"/>
    </source>
</evidence>
<dbReference type="PROSITE" id="PS51892">
    <property type="entry name" value="SUBTILASE"/>
    <property type="match status" value="1"/>
</dbReference>
<dbReference type="InterPro" id="IPR022398">
    <property type="entry name" value="Peptidase_S8_His-AS"/>
</dbReference>
<protein>
    <recommendedName>
        <fullName evidence="6">Peptidase S8/S53 domain-containing protein</fullName>
    </recommendedName>
</protein>
<dbReference type="InterPro" id="IPR015500">
    <property type="entry name" value="Peptidase_S8_subtilisin-rel"/>
</dbReference>
<gene>
    <name evidence="7" type="ORF">soil367_12270</name>
</gene>
<dbReference type="RefSeq" id="WP_136549350.1">
    <property type="nucleotide sequence ID" value="NZ_CP031093.1"/>
</dbReference>
<proteinExistence type="inferred from homology"/>
<evidence type="ECO:0000256" key="5">
    <source>
        <dbReference type="PROSITE-ProRule" id="PRU01240"/>
    </source>
</evidence>
<name>A0A4P7XJB1_9ALTE</name>
<evidence type="ECO:0000256" key="3">
    <source>
        <dbReference type="ARBA" id="ARBA00022801"/>
    </source>
</evidence>
<dbReference type="GO" id="GO:0006508">
    <property type="term" value="P:proteolysis"/>
    <property type="evidence" value="ECO:0007669"/>
    <property type="project" value="UniProtKB-KW"/>
</dbReference>
<evidence type="ECO:0000313" key="8">
    <source>
        <dbReference type="Proteomes" id="UP000298049"/>
    </source>
</evidence>
<dbReference type="InterPro" id="IPR023828">
    <property type="entry name" value="Peptidase_S8_Ser-AS"/>
</dbReference>
<feature type="active site" description="Charge relay system" evidence="5">
    <location>
        <position position="575"/>
    </location>
</feature>
<keyword evidence="2 5" id="KW-0645">Protease</keyword>
<dbReference type="OrthoDB" id="9790784at2"/>
<evidence type="ECO:0000256" key="4">
    <source>
        <dbReference type="ARBA" id="ARBA00022825"/>
    </source>
</evidence>
<dbReference type="GO" id="GO:0004252">
    <property type="term" value="F:serine-type endopeptidase activity"/>
    <property type="evidence" value="ECO:0007669"/>
    <property type="project" value="UniProtKB-UniRule"/>
</dbReference>
<dbReference type="AlphaFoldDB" id="A0A4P7XJB1"/>